<dbReference type="Proteomes" id="UP001174909">
    <property type="component" value="Unassembled WGS sequence"/>
</dbReference>
<dbReference type="PRINTS" id="PR00320">
    <property type="entry name" value="GPROTEINBRPT"/>
</dbReference>
<evidence type="ECO:0000313" key="4">
    <source>
        <dbReference type="EMBL" id="CAI8012866.1"/>
    </source>
</evidence>
<dbReference type="PANTHER" id="PTHR18763">
    <property type="entry name" value="WD-REPEAT PROTEIN 18"/>
    <property type="match status" value="1"/>
</dbReference>
<evidence type="ECO:0000256" key="1">
    <source>
        <dbReference type="ARBA" id="ARBA00022574"/>
    </source>
</evidence>
<dbReference type="PROSITE" id="PS50082">
    <property type="entry name" value="WD_REPEATS_2"/>
    <property type="match status" value="2"/>
</dbReference>
<gene>
    <name evidence="4" type="ORF">GBAR_LOCUS8215</name>
</gene>
<dbReference type="EMBL" id="CASHTH010001223">
    <property type="protein sequence ID" value="CAI8012866.1"/>
    <property type="molecule type" value="Genomic_DNA"/>
</dbReference>
<evidence type="ECO:0000256" key="3">
    <source>
        <dbReference type="PROSITE-ProRule" id="PRU00221"/>
    </source>
</evidence>
<reference evidence="4" key="1">
    <citation type="submission" date="2023-03" db="EMBL/GenBank/DDBJ databases">
        <authorList>
            <person name="Steffen K."/>
            <person name="Cardenas P."/>
        </authorList>
    </citation>
    <scope>NUCLEOTIDE SEQUENCE</scope>
</reference>
<dbReference type="Gene3D" id="2.130.10.10">
    <property type="entry name" value="YVTN repeat-like/Quinoprotein amine dehydrogenase"/>
    <property type="match status" value="2"/>
</dbReference>
<feature type="repeat" description="WD" evidence="3">
    <location>
        <begin position="283"/>
        <end position="322"/>
    </location>
</feature>
<dbReference type="GO" id="GO:0120330">
    <property type="term" value="C:rixosome complex"/>
    <property type="evidence" value="ECO:0007669"/>
    <property type="project" value="TreeGrafter"/>
</dbReference>
<dbReference type="PROSITE" id="PS00678">
    <property type="entry name" value="WD_REPEATS_1"/>
    <property type="match status" value="1"/>
</dbReference>
<dbReference type="InterPro" id="IPR011047">
    <property type="entry name" value="Quinoprotein_ADH-like_sf"/>
</dbReference>
<dbReference type="PANTHER" id="PTHR18763:SF0">
    <property type="entry name" value="WD REPEAT-CONTAINING PROTEIN 18"/>
    <property type="match status" value="1"/>
</dbReference>
<dbReference type="InterPro" id="IPR019775">
    <property type="entry name" value="WD40_repeat_CS"/>
</dbReference>
<dbReference type="Pfam" id="PF00400">
    <property type="entry name" value="WD40"/>
    <property type="match status" value="3"/>
</dbReference>
<dbReference type="GO" id="GO:0006261">
    <property type="term" value="P:DNA-templated DNA replication"/>
    <property type="evidence" value="ECO:0007669"/>
    <property type="project" value="TreeGrafter"/>
</dbReference>
<protein>
    <submittedName>
        <fullName evidence="4">WD repeat-containing protein 18</fullName>
    </submittedName>
</protein>
<dbReference type="PROSITE" id="PS50294">
    <property type="entry name" value="WD_REPEATS_REGION"/>
    <property type="match status" value="2"/>
</dbReference>
<dbReference type="GO" id="GO:0005656">
    <property type="term" value="C:nuclear pre-replicative complex"/>
    <property type="evidence" value="ECO:0007669"/>
    <property type="project" value="TreeGrafter"/>
</dbReference>
<keyword evidence="5" id="KW-1185">Reference proteome</keyword>
<dbReference type="InterPro" id="IPR001680">
    <property type="entry name" value="WD40_rpt"/>
</dbReference>
<dbReference type="AlphaFoldDB" id="A0AA35WD57"/>
<accession>A0AA35WD57</accession>
<sequence length="450" mass="47867">MSEEVVLSCVSSSGGKGVKIAAWSPGKGAIQRTYSSETEGGGAALAMLGKTHIMCALKSIPFIYVWHVRKEQVLMKMACPGLVRALAVSPDCVYCAGAIADKIHIWQVSTGHLLAVEGRHYQPVSVLLFTDDGQSLVSGGEDGRVLVWSLQRLVSQAFDSSGVSLPHSENVSMGTRPHPPVLHHTWSDHALPVTSLHCGAGGLRARLASASLDQTCKLYDMASGQLLCSVLFGFSLTAVAMDTAEQWLFVGGATGRISRVNLTLQRMAPLHGMSAASMADSGFKGHTQAVTSLAVCDCGLASGSEDGTCRLWDIASGQATRVLQMKGGVVQSLVVWGVALSGHGKKTGPESQSVFIAPFHKQLLYTDKNTALDCGQFVLRRTIDPLSDFASLECEAGLSVGQLAPGPPEDGEAMQVHRLREDMTHLRDINRALYSLLSERTALSLSHSTD</sequence>
<evidence type="ECO:0000256" key="2">
    <source>
        <dbReference type="ARBA" id="ARBA00022737"/>
    </source>
</evidence>
<evidence type="ECO:0000313" key="5">
    <source>
        <dbReference type="Proteomes" id="UP001174909"/>
    </source>
</evidence>
<comment type="caution">
    <text evidence="4">The sequence shown here is derived from an EMBL/GenBank/DDBJ whole genome shotgun (WGS) entry which is preliminary data.</text>
</comment>
<keyword evidence="1 3" id="KW-0853">WD repeat</keyword>
<dbReference type="SUPFAM" id="SSF50998">
    <property type="entry name" value="Quinoprotein alcohol dehydrogenase-like"/>
    <property type="match status" value="1"/>
</dbReference>
<dbReference type="GO" id="GO:0006364">
    <property type="term" value="P:rRNA processing"/>
    <property type="evidence" value="ECO:0007669"/>
    <property type="project" value="TreeGrafter"/>
</dbReference>
<keyword evidence="2" id="KW-0677">Repeat</keyword>
<name>A0AA35WD57_GEOBA</name>
<organism evidence="4 5">
    <name type="scientific">Geodia barretti</name>
    <name type="common">Barrett's horny sponge</name>
    <dbReference type="NCBI Taxonomy" id="519541"/>
    <lineage>
        <taxon>Eukaryota</taxon>
        <taxon>Metazoa</taxon>
        <taxon>Porifera</taxon>
        <taxon>Demospongiae</taxon>
        <taxon>Heteroscleromorpha</taxon>
        <taxon>Tetractinellida</taxon>
        <taxon>Astrophorina</taxon>
        <taxon>Geodiidae</taxon>
        <taxon>Geodia</taxon>
    </lineage>
</organism>
<dbReference type="InterPro" id="IPR020472">
    <property type="entry name" value="WD40_PAC1"/>
</dbReference>
<feature type="repeat" description="WD" evidence="3">
    <location>
        <begin position="117"/>
        <end position="151"/>
    </location>
</feature>
<proteinExistence type="predicted"/>
<dbReference type="SMART" id="SM00320">
    <property type="entry name" value="WD40"/>
    <property type="match status" value="4"/>
</dbReference>
<dbReference type="InterPro" id="IPR015943">
    <property type="entry name" value="WD40/YVTN_repeat-like_dom_sf"/>
</dbReference>
<dbReference type="InterPro" id="IPR045227">
    <property type="entry name" value="WDR18/Ipi3/RID3"/>
</dbReference>